<keyword evidence="2 8" id="KW-0812">Transmembrane</keyword>
<dbReference type="GO" id="GO:0016887">
    <property type="term" value="F:ATP hydrolysis activity"/>
    <property type="evidence" value="ECO:0007669"/>
    <property type="project" value="InterPro"/>
</dbReference>
<dbReference type="InterPro" id="IPR005074">
    <property type="entry name" value="Peptidase_C39"/>
</dbReference>
<evidence type="ECO:0000256" key="4">
    <source>
        <dbReference type="ARBA" id="ARBA00022801"/>
    </source>
</evidence>
<keyword evidence="7 8" id="KW-0472">Membrane</keyword>
<dbReference type="GO" id="GO:0005886">
    <property type="term" value="C:plasma membrane"/>
    <property type="evidence" value="ECO:0007669"/>
    <property type="project" value="UniProtKB-SubCell"/>
</dbReference>
<comment type="caution">
    <text evidence="12">The sequence shown here is derived from an EMBL/GenBank/DDBJ whole genome shotgun (WGS) entry which is preliminary data.</text>
</comment>
<evidence type="ECO:0000256" key="3">
    <source>
        <dbReference type="ARBA" id="ARBA00022741"/>
    </source>
</evidence>
<feature type="transmembrane region" description="Helical" evidence="8">
    <location>
        <begin position="296"/>
        <end position="314"/>
    </location>
</feature>
<feature type="transmembrane region" description="Helical" evidence="8">
    <location>
        <begin position="267"/>
        <end position="290"/>
    </location>
</feature>
<feature type="domain" description="Peptidase C39" evidence="11">
    <location>
        <begin position="3"/>
        <end position="125"/>
    </location>
</feature>
<dbReference type="InterPro" id="IPR017750">
    <property type="entry name" value="ATPase_T1SS"/>
</dbReference>
<sequence>MSDISALSDRLVTGLIALCRAYDCDVAASKLTSGLALEGGRLPLHAVPQALRRANLAGRVIETKLSEISDYALPVLLLMRDGSCLVLEEVEGERAVVGVPDTEGGRREISREELEDAYLGRAILAKPLDVVAARVGGFAKENDRHWITGPVMDNWPIYRDVLLSSLVANILAITTVVFTMQVYDRVVPSQAFDTLWVLASGVGLAVVLEFVLRAMRARLIDISGRDLDLRLSKRLFHHVANLRLSHQPQSVGVLASQVREFSSVREFFTSTTAALICDLPFTLIFLGVLWFIGGPVALVVLAGAVVIVLPGLFLQRHLAKLARQNTREGAALNGLLLEAISSLETVKAVRAETRMEKAYDQLTATMAASGIRARQLTAMLGQWAASVQQVTYIFVIITGVYLIAAGNLTVGSLIACSLLTGRTLTPISQLNRLLAKWQNVKSAMEGLDEVMSMPIERSEDRRYVRANDLSGFFELEDVKYSHDAEQGDALSIGMLKIKAGERVALLGSNGAGKSTMLRILAGLVDPQSGSVKIDGLAMSQIDPIDRRRQIGYLPQSVALFQGTLRDNLSLDQGLHTDEEMMAALDAVGLGPHVRKHVRGLDLNIQSSGNVSGGQKQAIALARIILQDPPVVILDEPTSAFDHTTEIHVVRFLSKWLEGRTTIISTHKKELLALTPRAVVLKEGGIVHDDTLANILALTQRSTREKPIKAVK</sequence>
<keyword evidence="5" id="KW-0067">ATP-binding</keyword>
<dbReference type="InterPro" id="IPR011527">
    <property type="entry name" value="ABC1_TM_dom"/>
</dbReference>
<dbReference type="PROSITE" id="PS50929">
    <property type="entry name" value="ABC_TM1F"/>
    <property type="match status" value="1"/>
</dbReference>
<feature type="transmembrane region" description="Helical" evidence="8">
    <location>
        <begin position="195"/>
        <end position="215"/>
    </location>
</feature>
<dbReference type="Proteomes" id="UP000325291">
    <property type="component" value="Unassembled WGS sequence"/>
</dbReference>
<feature type="domain" description="ABC transmembrane type-1" evidence="10">
    <location>
        <begin position="161"/>
        <end position="439"/>
    </location>
</feature>
<name>A0A5A9Z559_9RHOB</name>
<dbReference type="SUPFAM" id="SSF52540">
    <property type="entry name" value="P-loop containing nucleoside triphosphate hydrolases"/>
    <property type="match status" value="1"/>
</dbReference>
<organism evidence="12 13">
    <name type="scientific">Aquicoccus porphyridii</name>
    <dbReference type="NCBI Taxonomy" id="1852029"/>
    <lineage>
        <taxon>Bacteria</taxon>
        <taxon>Pseudomonadati</taxon>
        <taxon>Pseudomonadota</taxon>
        <taxon>Alphaproteobacteria</taxon>
        <taxon>Rhodobacterales</taxon>
        <taxon>Paracoccaceae</taxon>
        <taxon>Aquicoccus</taxon>
    </lineage>
</organism>
<feature type="domain" description="ABC transporter" evidence="9">
    <location>
        <begin position="473"/>
        <end position="707"/>
    </location>
</feature>
<dbReference type="PROSITE" id="PS00211">
    <property type="entry name" value="ABC_TRANSPORTER_1"/>
    <property type="match status" value="1"/>
</dbReference>
<evidence type="ECO:0000256" key="8">
    <source>
        <dbReference type="SAM" id="Phobius"/>
    </source>
</evidence>
<dbReference type="GO" id="GO:0006508">
    <property type="term" value="P:proteolysis"/>
    <property type="evidence" value="ECO:0007669"/>
    <property type="project" value="InterPro"/>
</dbReference>
<dbReference type="AlphaFoldDB" id="A0A5A9Z559"/>
<dbReference type="GO" id="GO:0008233">
    <property type="term" value="F:peptidase activity"/>
    <property type="evidence" value="ECO:0007669"/>
    <property type="project" value="InterPro"/>
</dbReference>
<dbReference type="PROSITE" id="PS50990">
    <property type="entry name" value="PEPTIDASE_C39"/>
    <property type="match status" value="1"/>
</dbReference>
<dbReference type="CDD" id="cd18587">
    <property type="entry name" value="ABC_6TM_LapB_like"/>
    <property type="match status" value="1"/>
</dbReference>
<dbReference type="InterPro" id="IPR003593">
    <property type="entry name" value="AAA+_ATPase"/>
</dbReference>
<keyword evidence="4" id="KW-0378">Hydrolase</keyword>
<dbReference type="GO" id="GO:0015421">
    <property type="term" value="F:ABC-type oligopeptide transporter activity"/>
    <property type="evidence" value="ECO:0007669"/>
    <property type="project" value="TreeGrafter"/>
</dbReference>
<dbReference type="RefSeq" id="WP_111367647.1">
    <property type="nucleotide sequence ID" value="NZ_JASHJG010000023.1"/>
</dbReference>
<reference evidence="12 13" key="1">
    <citation type="submission" date="2019-07" db="EMBL/GenBank/DDBJ databases">
        <title>Aquicoccus porphyridii gen. nov., sp. nov., isolated from a small marine red alga, Porphyridium marinum.</title>
        <authorList>
            <person name="Liu L."/>
        </authorList>
    </citation>
    <scope>NUCLEOTIDE SEQUENCE [LARGE SCALE GENOMIC DNA]</scope>
    <source>
        <strain evidence="12 13">L1 8-17</strain>
    </source>
</reference>
<feature type="transmembrane region" description="Helical" evidence="8">
    <location>
        <begin position="161"/>
        <end position="183"/>
    </location>
</feature>
<dbReference type="Gene3D" id="1.20.1560.10">
    <property type="entry name" value="ABC transporter type 1, transmembrane domain"/>
    <property type="match status" value="1"/>
</dbReference>
<dbReference type="InterPro" id="IPR027417">
    <property type="entry name" value="P-loop_NTPase"/>
</dbReference>
<keyword evidence="3" id="KW-0547">Nucleotide-binding</keyword>
<proteinExistence type="predicted"/>
<dbReference type="NCBIfam" id="TIGR03375">
    <property type="entry name" value="type_I_sec_LssB"/>
    <property type="match status" value="1"/>
</dbReference>
<evidence type="ECO:0000313" key="13">
    <source>
        <dbReference type="Proteomes" id="UP000325291"/>
    </source>
</evidence>
<protein>
    <submittedName>
        <fullName evidence="12">Type I secretion system permease/ATPase</fullName>
    </submittedName>
</protein>
<evidence type="ECO:0000256" key="7">
    <source>
        <dbReference type="ARBA" id="ARBA00023136"/>
    </source>
</evidence>
<gene>
    <name evidence="12" type="ORF">FLO80_16755</name>
</gene>
<evidence type="ECO:0000256" key="6">
    <source>
        <dbReference type="ARBA" id="ARBA00022989"/>
    </source>
</evidence>
<dbReference type="Pfam" id="PF00664">
    <property type="entry name" value="ABC_membrane"/>
    <property type="match status" value="1"/>
</dbReference>
<keyword evidence="13" id="KW-1185">Reference proteome</keyword>
<keyword evidence="6 8" id="KW-1133">Transmembrane helix</keyword>
<evidence type="ECO:0000313" key="12">
    <source>
        <dbReference type="EMBL" id="KAA0912258.1"/>
    </source>
</evidence>
<dbReference type="PANTHER" id="PTHR43394:SF1">
    <property type="entry name" value="ATP-BINDING CASSETTE SUB-FAMILY B MEMBER 10, MITOCHONDRIAL"/>
    <property type="match status" value="1"/>
</dbReference>
<dbReference type="InterPro" id="IPR039421">
    <property type="entry name" value="Type_1_exporter"/>
</dbReference>
<dbReference type="Pfam" id="PF00005">
    <property type="entry name" value="ABC_tran"/>
    <property type="match status" value="1"/>
</dbReference>
<dbReference type="InterPro" id="IPR017871">
    <property type="entry name" value="ABC_transporter-like_CS"/>
</dbReference>
<evidence type="ECO:0000259" key="11">
    <source>
        <dbReference type="PROSITE" id="PS50990"/>
    </source>
</evidence>
<accession>A0A5A9Z559</accession>
<dbReference type="Gene3D" id="3.40.50.300">
    <property type="entry name" value="P-loop containing nucleotide triphosphate hydrolases"/>
    <property type="match status" value="1"/>
</dbReference>
<dbReference type="SMART" id="SM00382">
    <property type="entry name" value="AAA"/>
    <property type="match status" value="1"/>
</dbReference>
<dbReference type="GO" id="GO:0005524">
    <property type="term" value="F:ATP binding"/>
    <property type="evidence" value="ECO:0007669"/>
    <property type="project" value="UniProtKB-KW"/>
</dbReference>
<dbReference type="InterPro" id="IPR003439">
    <property type="entry name" value="ABC_transporter-like_ATP-bd"/>
</dbReference>
<dbReference type="Gene3D" id="3.90.70.10">
    <property type="entry name" value="Cysteine proteinases"/>
    <property type="match status" value="1"/>
</dbReference>
<feature type="transmembrane region" description="Helical" evidence="8">
    <location>
        <begin position="392"/>
        <end position="415"/>
    </location>
</feature>
<evidence type="ECO:0000256" key="5">
    <source>
        <dbReference type="ARBA" id="ARBA00022840"/>
    </source>
</evidence>
<dbReference type="EMBL" id="VINQ01000015">
    <property type="protein sequence ID" value="KAA0912258.1"/>
    <property type="molecule type" value="Genomic_DNA"/>
</dbReference>
<evidence type="ECO:0000256" key="1">
    <source>
        <dbReference type="ARBA" id="ARBA00004651"/>
    </source>
</evidence>
<dbReference type="PANTHER" id="PTHR43394">
    <property type="entry name" value="ATP-DEPENDENT PERMEASE MDL1, MITOCHONDRIAL"/>
    <property type="match status" value="1"/>
</dbReference>
<comment type="subcellular location">
    <subcellularLocation>
        <location evidence="1">Cell membrane</location>
        <topology evidence="1">Multi-pass membrane protein</topology>
    </subcellularLocation>
</comment>
<evidence type="ECO:0000256" key="2">
    <source>
        <dbReference type="ARBA" id="ARBA00022692"/>
    </source>
</evidence>
<dbReference type="PROSITE" id="PS50893">
    <property type="entry name" value="ABC_TRANSPORTER_2"/>
    <property type="match status" value="1"/>
</dbReference>
<evidence type="ECO:0000259" key="10">
    <source>
        <dbReference type="PROSITE" id="PS50929"/>
    </source>
</evidence>
<dbReference type="InterPro" id="IPR036640">
    <property type="entry name" value="ABC1_TM_sf"/>
</dbReference>
<dbReference type="SUPFAM" id="SSF90123">
    <property type="entry name" value="ABC transporter transmembrane region"/>
    <property type="match status" value="1"/>
</dbReference>
<evidence type="ECO:0000259" key="9">
    <source>
        <dbReference type="PROSITE" id="PS50893"/>
    </source>
</evidence>